<feature type="compositionally biased region" description="Pro residues" evidence="1">
    <location>
        <begin position="45"/>
        <end position="55"/>
    </location>
</feature>
<proteinExistence type="predicted"/>
<feature type="region of interest" description="Disordered" evidence="1">
    <location>
        <begin position="39"/>
        <end position="90"/>
    </location>
</feature>
<protein>
    <submittedName>
        <fullName evidence="2">Uncharacterized protein</fullName>
    </submittedName>
</protein>
<feature type="compositionally biased region" description="Polar residues" evidence="1">
    <location>
        <begin position="77"/>
        <end position="89"/>
    </location>
</feature>
<accession>A0AAV9ZLW4</accession>
<dbReference type="EMBL" id="JAWWNJ010000132">
    <property type="protein sequence ID" value="KAK6985228.1"/>
    <property type="molecule type" value="Genomic_DNA"/>
</dbReference>
<comment type="caution">
    <text evidence="2">The sequence shown here is derived from an EMBL/GenBank/DDBJ whole genome shotgun (WGS) entry which is preliminary data.</text>
</comment>
<evidence type="ECO:0000256" key="1">
    <source>
        <dbReference type="SAM" id="MobiDB-lite"/>
    </source>
</evidence>
<feature type="region of interest" description="Disordered" evidence="1">
    <location>
        <begin position="105"/>
        <end position="154"/>
    </location>
</feature>
<name>A0AAV9ZLW4_9AGAR</name>
<feature type="compositionally biased region" description="Low complexity" evidence="1">
    <location>
        <begin position="105"/>
        <end position="122"/>
    </location>
</feature>
<organism evidence="2 3">
    <name type="scientific">Favolaschia claudopus</name>
    <dbReference type="NCBI Taxonomy" id="2862362"/>
    <lineage>
        <taxon>Eukaryota</taxon>
        <taxon>Fungi</taxon>
        <taxon>Dikarya</taxon>
        <taxon>Basidiomycota</taxon>
        <taxon>Agaricomycotina</taxon>
        <taxon>Agaricomycetes</taxon>
        <taxon>Agaricomycetidae</taxon>
        <taxon>Agaricales</taxon>
        <taxon>Marasmiineae</taxon>
        <taxon>Mycenaceae</taxon>
        <taxon>Favolaschia</taxon>
    </lineage>
</organism>
<dbReference type="AlphaFoldDB" id="A0AAV9ZLW4"/>
<feature type="compositionally biased region" description="Basic and acidic residues" evidence="1">
    <location>
        <begin position="56"/>
        <end position="76"/>
    </location>
</feature>
<sequence>MEMETEMEVEVEACEVEVEVEVKMEVEVELDTETVRGIIHAQPGTPSPTPTPSPPDHLELPSGEKETPAQDNDEHIITSTFTRGVSPMTSRVPCRLEPSYIICPSSTTSLSTSSRPTSSSSTIRPHRDRKQERATAPPRAPNNNDACARAYSASHADGKWGAERLGRGESMRAPDGVGHPESLEEPQAKAIDSVEATDKLDDSYTEATAKHNQRGVVWASAHHHTEKKRIRAPRASTAAVMVSVTKDDAGAGAIAARAVDRLARIYLKMLEVGSMKKSSFSASWSSSPRRIAARARPILTLFKPFLQGIRPPAG</sequence>
<reference evidence="2 3" key="1">
    <citation type="journal article" date="2024" name="J Genomics">
        <title>Draft genome sequencing and assembly of Favolaschia claudopus CIRM-BRFM 2984 isolated from oak limbs.</title>
        <authorList>
            <person name="Navarro D."/>
            <person name="Drula E."/>
            <person name="Chaduli D."/>
            <person name="Cazenave R."/>
            <person name="Ahrendt S."/>
            <person name="Wang J."/>
            <person name="Lipzen A."/>
            <person name="Daum C."/>
            <person name="Barry K."/>
            <person name="Grigoriev I.V."/>
            <person name="Favel A."/>
            <person name="Rosso M.N."/>
            <person name="Martin F."/>
        </authorList>
    </citation>
    <scope>NUCLEOTIDE SEQUENCE [LARGE SCALE GENOMIC DNA]</scope>
    <source>
        <strain evidence="2 3">CIRM-BRFM 2984</strain>
    </source>
</reference>
<gene>
    <name evidence="2" type="ORF">R3P38DRAFT_2805949</name>
</gene>
<evidence type="ECO:0000313" key="2">
    <source>
        <dbReference type="EMBL" id="KAK6985228.1"/>
    </source>
</evidence>
<evidence type="ECO:0000313" key="3">
    <source>
        <dbReference type="Proteomes" id="UP001362999"/>
    </source>
</evidence>
<keyword evidence="3" id="KW-1185">Reference proteome</keyword>
<dbReference type="Proteomes" id="UP001362999">
    <property type="component" value="Unassembled WGS sequence"/>
</dbReference>